<evidence type="ECO:0000313" key="3">
    <source>
        <dbReference type="Proteomes" id="UP000789831"/>
    </source>
</evidence>
<keyword evidence="1" id="KW-0732">Signal</keyword>
<accession>A0A9N9BQH1</accession>
<evidence type="ECO:0000313" key="2">
    <source>
        <dbReference type="EMBL" id="CAG8573752.1"/>
    </source>
</evidence>
<organism evidence="2 3">
    <name type="scientific">Ambispora gerdemannii</name>
    <dbReference type="NCBI Taxonomy" id="144530"/>
    <lineage>
        <taxon>Eukaryota</taxon>
        <taxon>Fungi</taxon>
        <taxon>Fungi incertae sedis</taxon>
        <taxon>Mucoromycota</taxon>
        <taxon>Glomeromycotina</taxon>
        <taxon>Glomeromycetes</taxon>
        <taxon>Archaeosporales</taxon>
        <taxon>Ambisporaceae</taxon>
        <taxon>Ambispora</taxon>
    </lineage>
</organism>
<feature type="non-terminal residue" evidence="2">
    <location>
        <position position="96"/>
    </location>
</feature>
<reference evidence="2" key="1">
    <citation type="submission" date="2021-06" db="EMBL/GenBank/DDBJ databases">
        <authorList>
            <person name="Kallberg Y."/>
            <person name="Tangrot J."/>
            <person name="Rosling A."/>
        </authorList>
    </citation>
    <scope>NUCLEOTIDE SEQUENCE</scope>
    <source>
        <strain evidence="2">MT106</strain>
    </source>
</reference>
<keyword evidence="3" id="KW-1185">Reference proteome</keyword>
<dbReference type="EMBL" id="CAJVPL010001492">
    <property type="protein sequence ID" value="CAG8573752.1"/>
    <property type="molecule type" value="Genomic_DNA"/>
</dbReference>
<dbReference type="Proteomes" id="UP000789831">
    <property type="component" value="Unassembled WGS sequence"/>
</dbReference>
<protein>
    <submittedName>
        <fullName evidence="2">9976_t:CDS:1</fullName>
    </submittedName>
</protein>
<feature type="chain" id="PRO_5040430187" evidence="1">
    <location>
        <begin position="23"/>
        <end position="96"/>
    </location>
</feature>
<sequence length="96" mass="9982">MTSFKQLFMVVLVLAIFASSDAAPYPVNNAIQAGNSCQAYQFAIGGTAIVKNVQGGTGIYNTGINTGNGNGGDVKIYNYGGDASNEFCCCLVNGNW</sequence>
<proteinExistence type="predicted"/>
<evidence type="ECO:0000256" key="1">
    <source>
        <dbReference type="SAM" id="SignalP"/>
    </source>
</evidence>
<feature type="signal peptide" evidence="1">
    <location>
        <begin position="1"/>
        <end position="22"/>
    </location>
</feature>
<comment type="caution">
    <text evidence="2">The sequence shown here is derived from an EMBL/GenBank/DDBJ whole genome shotgun (WGS) entry which is preliminary data.</text>
</comment>
<gene>
    <name evidence="2" type="ORF">AGERDE_LOCUS7770</name>
</gene>
<dbReference type="AlphaFoldDB" id="A0A9N9BQH1"/>
<name>A0A9N9BQH1_9GLOM</name>